<dbReference type="RefSeq" id="XP_031415228.1">
    <property type="nucleotide sequence ID" value="XM_031559368.2"/>
</dbReference>
<name>A0A6P8EGU2_CLUHA</name>
<reference evidence="2" key="1">
    <citation type="submission" date="2025-08" db="UniProtKB">
        <authorList>
            <consortium name="RefSeq"/>
        </authorList>
    </citation>
    <scope>IDENTIFICATION</scope>
</reference>
<protein>
    <submittedName>
        <fullName evidence="2">40S ribosomal protein S8-like</fullName>
    </submittedName>
</protein>
<gene>
    <name evidence="2" type="primary">LOC116218318</name>
</gene>
<dbReference type="Pfam" id="PF01201">
    <property type="entry name" value="Ribosomal_S8e"/>
    <property type="match status" value="1"/>
</dbReference>
<evidence type="ECO:0000313" key="2">
    <source>
        <dbReference type="RefSeq" id="XP_031415228.1"/>
    </source>
</evidence>
<dbReference type="AlphaFoldDB" id="A0A6P8EGU2"/>
<proteinExistence type="predicted"/>
<dbReference type="OrthoDB" id="1703270at2759"/>
<organism evidence="1 2">
    <name type="scientific">Clupea harengus</name>
    <name type="common">Atlantic herring</name>
    <dbReference type="NCBI Taxonomy" id="7950"/>
    <lineage>
        <taxon>Eukaryota</taxon>
        <taxon>Metazoa</taxon>
        <taxon>Chordata</taxon>
        <taxon>Craniata</taxon>
        <taxon>Vertebrata</taxon>
        <taxon>Euteleostomi</taxon>
        <taxon>Actinopterygii</taxon>
        <taxon>Neopterygii</taxon>
        <taxon>Teleostei</taxon>
        <taxon>Clupei</taxon>
        <taxon>Clupeiformes</taxon>
        <taxon>Clupeoidei</taxon>
        <taxon>Clupeidae</taxon>
        <taxon>Clupea</taxon>
    </lineage>
</organism>
<accession>A0A6P8EGU2</accession>
<dbReference type="InterPro" id="IPR022309">
    <property type="entry name" value="Ribosomal_Se8/biogenesis_NSA2"/>
</dbReference>
<dbReference type="GeneID" id="116218318"/>
<sequence>MGVSRDNCHKRCMAGGKRNPVHKKRKYELGRPPANTTVSQGTTGINAARRVANAIPSTRSGSMSSDVLQQIQRYLKGQLA</sequence>
<evidence type="ECO:0000313" key="1">
    <source>
        <dbReference type="Proteomes" id="UP000515152"/>
    </source>
</evidence>
<dbReference type="Proteomes" id="UP000515152">
    <property type="component" value="Chromosome 22"/>
</dbReference>
<dbReference type="KEGG" id="char:116218318"/>
<keyword evidence="1" id="KW-1185">Reference proteome</keyword>